<dbReference type="RefSeq" id="WP_150093996.1">
    <property type="nucleotide sequence ID" value="NZ_JBFUOH010000035.1"/>
</dbReference>
<gene>
    <name evidence="3" type="ORF">F2Q65_13820</name>
</gene>
<proteinExistence type="predicted"/>
<dbReference type="Pfam" id="PF01882">
    <property type="entry name" value="DUF58"/>
    <property type="match status" value="1"/>
</dbReference>
<evidence type="ECO:0000259" key="2">
    <source>
        <dbReference type="Pfam" id="PF01882"/>
    </source>
</evidence>
<sequence length="341" mass="36887">MDPDIQVSAEDLIALRQRAARLRPVRRQPARSALAGAHRSRFRGRGMDYRESRHYQAGDDIRNMDWRITARAGHPHIKVFDEERERPVVVLADFGPSMFFASQGAFKSVVAARLAALIGWSAIGHGDRIGALLFNGEHKELQPAGGRRGQMRLIRALTEAGDPARGLAESLPSDGGQSGSGPFGGEPSGVERSGDEAAETHRQGALTEALARLRRVARPGSLVFLISDFYSMDAGTARLLARLAEHSDLTAFQIVDALELAPPPPGRYGISDGRRRGLFDAASARQRARYQDYFQRHHAAVRLLVEGSGAALLRCTTTDAPDECLAAALALRGRQSGAAVA</sequence>
<feature type="domain" description="DUF58" evidence="2">
    <location>
        <begin position="51"/>
        <end position="299"/>
    </location>
</feature>
<name>A0A5M8FH28_9GAMM</name>
<feature type="compositionally biased region" description="Basic and acidic residues" evidence="1">
    <location>
        <begin position="192"/>
        <end position="202"/>
    </location>
</feature>
<organism evidence="3 4">
    <name type="scientific">Thiohalocapsa marina</name>
    <dbReference type="NCBI Taxonomy" id="424902"/>
    <lineage>
        <taxon>Bacteria</taxon>
        <taxon>Pseudomonadati</taxon>
        <taxon>Pseudomonadota</taxon>
        <taxon>Gammaproteobacteria</taxon>
        <taxon>Chromatiales</taxon>
        <taxon>Chromatiaceae</taxon>
        <taxon>Thiohalocapsa</taxon>
    </lineage>
</organism>
<dbReference type="PANTHER" id="PTHR33608">
    <property type="entry name" value="BLL2464 PROTEIN"/>
    <property type="match status" value="1"/>
</dbReference>
<dbReference type="PANTHER" id="PTHR33608:SF12">
    <property type="entry name" value="DUF58 DOMAIN-CONTAINING PROTEIN"/>
    <property type="match status" value="1"/>
</dbReference>
<dbReference type="OrthoDB" id="9776116at2"/>
<protein>
    <submittedName>
        <fullName evidence="3">DUF58 domain-containing protein</fullName>
    </submittedName>
</protein>
<dbReference type="InterPro" id="IPR002881">
    <property type="entry name" value="DUF58"/>
</dbReference>
<feature type="region of interest" description="Disordered" evidence="1">
    <location>
        <begin position="164"/>
        <end position="203"/>
    </location>
</feature>
<reference evidence="3 4" key="1">
    <citation type="submission" date="2019-09" db="EMBL/GenBank/DDBJ databases">
        <title>Whole-genome sequence of the purple sulfur bacterium Thiohalocapsa marina DSM 19078.</title>
        <authorList>
            <person name="Kyndt J.A."/>
            <person name="Meyer T.E."/>
        </authorList>
    </citation>
    <scope>NUCLEOTIDE SEQUENCE [LARGE SCALE GENOMIC DNA]</scope>
    <source>
        <strain evidence="3 4">DSM 19078</strain>
    </source>
</reference>
<feature type="compositionally biased region" description="Gly residues" evidence="1">
    <location>
        <begin position="176"/>
        <end position="187"/>
    </location>
</feature>
<evidence type="ECO:0000256" key="1">
    <source>
        <dbReference type="SAM" id="MobiDB-lite"/>
    </source>
</evidence>
<comment type="caution">
    <text evidence="3">The sequence shown here is derived from an EMBL/GenBank/DDBJ whole genome shotgun (WGS) entry which is preliminary data.</text>
</comment>
<evidence type="ECO:0000313" key="3">
    <source>
        <dbReference type="EMBL" id="KAA6184027.1"/>
    </source>
</evidence>
<evidence type="ECO:0000313" key="4">
    <source>
        <dbReference type="Proteomes" id="UP000322981"/>
    </source>
</evidence>
<dbReference type="EMBL" id="VWXX01000025">
    <property type="protein sequence ID" value="KAA6184027.1"/>
    <property type="molecule type" value="Genomic_DNA"/>
</dbReference>
<dbReference type="AlphaFoldDB" id="A0A5M8FH28"/>
<dbReference type="Proteomes" id="UP000322981">
    <property type="component" value="Unassembled WGS sequence"/>
</dbReference>
<accession>A0A5M8FH28</accession>
<keyword evidence="4" id="KW-1185">Reference proteome</keyword>